<keyword evidence="1" id="KW-1133">Transmembrane helix</keyword>
<proteinExistence type="predicted"/>
<dbReference type="KEGG" id="sagq:EP23_11685"/>
<evidence type="ECO:0000313" key="2">
    <source>
        <dbReference type="EMBL" id="NJI02079.1"/>
    </source>
</evidence>
<dbReference type="Proteomes" id="UP001065705">
    <property type="component" value="Chromosome"/>
</dbReference>
<feature type="transmembrane region" description="Helical" evidence="1">
    <location>
        <begin position="6"/>
        <end position="24"/>
    </location>
</feature>
<keyword evidence="5" id="KW-1185">Reference proteome</keyword>
<reference evidence="3 5" key="1">
    <citation type="submission" date="2017-04" db="EMBL/GenBank/DDBJ databases">
        <title>Staphylococcus agnetis, a potential pathogen in the broiler production.</title>
        <authorList>
            <person name="Poulsen L."/>
        </authorList>
    </citation>
    <scope>NUCLEOTIDE SEQUENCE [LARGE SCALE GENOMIC DNA]</scope>
    <source>
        <strain evidence="3 5">723_310714_2_2_spleen</strain>
    </source>
</reference>
<evidence type="ECO:0000313" key="3">
    <source>
        <dbReference type="EMBL" id="OTW30867.1"/>
    </source>
</evidence>
<name>A0A242VEU7_9STAP</name>
<dbReference type="Pfam" id="PF12669">
    <property type="entry name" value="FeoB_associated"/>
    <property type="match status" value="1"/>
</dbReference>
<evidence type="ECO:0000313" key="5">
    <source>
        <dbReference type="Proteomes" id="UP000195208"/>
    </source>
</evidence>
<dbReference type="Proteomes" id="UP000646308">
    <property type="component" value="Unassembled WGS sequence"/>
</dbReference>
<evidence type="ECO:0000256" key="1">
    <source>
        <dbReference type="SAM" id="Phobius"/>
    </source>
</evidence>
<dbReference type="OrthoDB" id="2326035at2"/>
<evidence type="ECO:0000313" key="6">
    <source>
        <dbReference type="Proteomes" id="UP000646308"/>
    </source>
</evidence>
<evidence type="ECO:0000313" key="4">
    <source>
        <dbReference type="EMBL" id="UXU56958.1"/>
    </source>
</evidence>
<organism evidence="2 6">
    <name type="scientific">Staphylococcus agnetis</name>
    <dbReference type="NCBI Taxonomy" id="985762"/>
    <lineage>
        <taxon>Bacteria</taxon>
        <taxon>Bacillati</taxon>
        <taxon>Bacillota</taxon>
        <taxon>Bacilli</taxon>
        <taxon>Bacillales</taxon>
        <taxon>Staphylococcaceae</taxon>
        <taxon>Staphylococcus</taxon>
    </lineage>
</organism>
<dbReference type="EMBL" id="WMFL01000058">
    <property type="protein sequence ID" value="NJI02079.1"/>
    <property type="molecule type" value="Genomic_DNA"/>
</dbReference>
<accession>A0A242VEU7</accession>
<dbReference type="Proteomes" id="UP000195208">
    <property type="component" value="Unassembled WGS sequence"/>
</dbReference>
<reference evidence="2" key="2">
    <citation type="submission" date="2019-11" db="EMBL/GenBank/DDBJ databases">
        <title>Whole genome comparisons of Staphylococcus agnetis isolates from cattle and chickens.</title>
        <authorList>
            <person name="Rhoads D."/>
            <person name="Shwani A."/>
            <person name="Adkins P."/>
            <person name="Calcutt M."/>
            <person name="Middleton J."/>
        </authorList>
    </citation>
    <scope>NUCLEOTIDE SEQUENCE</scope>
    <source>
        <strain evidence="2">1387</strain>
    </source>
</reference>
<dbReference type="RefSeq" id="WP_060552391.1">
    <property type="nucleotide sequence ID" value="NZ_CP009623.1"/>
</dbReference>
<dbReference type="GeneID" id="57690840"/>
<dbReference type="SMR" id="A0A242VEU7"/>
<reference evidence="4" key="3">
    <citation type="submission" date="2022-03" db="EMBL/GenBank/DDBJ databases">
        <title>Comparative Genomics of East African Camel-Associated Staphylococcaceae spp.: Diversity and Inheritance of Traits Involved in Host-Pathogen Interactions.</title>
        <authorList>
            <person name="Akarsu H."/>
            <person name="Liljander A."/>
            <person name="Younan M."/>
            <person name="Brodard I."/>
            <person name="Glucks I."/>
            <person name="Labroussaa F."/>
            <person name="Overesch G."/>
            <person name="Kuhnert P."/>
            <person name="Perreten V."/>
            <person name="Drexler J.F."/>
            <person name="Corman V.M."/>
            <person name="Falquet L."/>
            <person name="Jores J."/>
        </authorList>
    </citation>
    <scope>NUCLEOTIDE SEQUENCE</scope>
    <source>
        <strain evidence="4">IVB6197</strain>
    </source>
</reference>
<dbReference type="EMBL" id="CP094809">
    <property type="protein sequence ID" value="UXU56958.1"/>
    <property type="molecule type" value="Genomic_DNA"/>
</dbReference>
<gene>
    <name evidence="3" type="ORF">B9M88_07410</name>
    <name evidence="2" type="ORF">GLV84_04300</name>
    <name evidence="4" type="ORF">MUA95_10395</name>
</gene>
<dbReference type="AlphaFoldDB" id="A0A242VEU7"/>
<protein>
    <submittedName>
        <fullName evidence="2">FeoB-associated Cys-rich membrane protein</fullName>
    </submittedName>
</protein>
<keyword evidence="1" id="KW-0472">Membrane</keyword>
<sequence>MTLLINIVFVLIIVSYVAFVLRRYMRKSKQGQCSACDVNDGCTSHTISKPNIK</sequence>
<keyword evidence="1" id="KW-0812">Transmembrane</keyword>
<dbReference type="EMBL" id="NEFX01000014">
    <property type="protein sequence ID" value="OTW30867.1"/>
    <property type="molecule type" value="Genomic_DNA"/>
</dbReference>